<dbReference type="Pfam" id="PF10545">
    <property type="entry name" value="MADF_DNA_bdg"/>
    <property type="match status" value="1"/>
</dbReference>
<accession>A0A6P8YHQ9</accession>
<sequence>MESRSGDRQRRASAKCSAAPTLPSSQDEEFHLRMIDLYAQQPCLWNTTLCEYQNAELKREAWEDITRHLGSHLNASFVRNRIQSMRYRLNVYKLQLLEYKMSPETAKMPEKLYFMDKFDFLDSILSLDDEQSPPEKSESETSDVRSSLSISSICEQRVQQEQLKLPQLVQRLKAASQQLPETSPVLDVSLRSHLQRLSLVEQGKELTSDNSLLHIPSVVRKRLQQQLSQAEPEQKMNTEVEVETETEAEAEKSSSKANVSLLSIPQTSLRAKPGDSISKTRVSKLPKQSKKMELLEAQQLSDDEDLYRLHWSVRREQSSRRAVALPPNHELHPSQAMPPLLFGTSLPRSSTKSRSTYNAKT</sequence>
<gene>
    <name evidence="4" type="primary">LOC117569542</name>
</gene>
<keyword evidence="3" id="KW-1185">Reference proteome</keyword>
<dbReference type="OrthoDB" id="10051975at2759"/>
<feature type="region of interest" description="Disordered" evidence="1">
    <location>
        <begin position="316"/>
        <end position="361"/>
    </location>
</feature>
<dbReference type="PANTHER" id="PTHR21505:SF12">
    <property type="entry name" value="MADF DOMAIN-CONTAINING PROTEIN-RELATED"/>
    <property type="match status" value="1"/>
</dbReference>
<dbReference type="SMART" id="SM00595">
    <property type="entry name" value="MADF"/>
    <property type="match status" value="1"/>
</dbReference>
<dbReference type="AlphaFoldDB" id="A0A6P8YHQ9"/>
<evidence type="ECO:0000313" key="4">
    <source>
        <dbReference type="RefSeq" id="XP_034106642.1"/>
    </source>
</evidence>
<proteinExistence type="predicted"/>
<name>A0A6P8YHQ9_DROAB</name>
<dbReference type="PANTHER" id="PTHR21505">
    <property type="entry name" value="MADF DOMAIN-CONTAINING PROTEIN-RELATED"/>
    <property type="match status" value="1"/>
</dbReference>
<evidence type="ECO:0000259" key="2">
    <source>
        <dbReference type="PROSITE" id="PS51029"/>
    </source>
</evidence>
<dbReference type="GeneID" id="117569542"/>
<feature type="domain" description="MADF" evidence="2">
    <location>
        <begin position="33"/>
        <end position="126"/>
    </location>
</feature>
<dbReference type="RefSeq" id="XP_034106642.1">
    <property type="nucleotide sequence ID" value="XM_034250751.2"/>
</dbReference>
<feature type="region of interest" description="Disordered" evidence="1">
    <location>
        <begin position="1"/>
        <end position="23"/>
    </location>
</feature>
<feature type="compositionally biased region" description="Polar residues" evidence="1">
    <location>
        <begin position="346"/>
        <end position="361"/>
    </location>
</feature>
<dbReference type="PROSITE" id="PS51029">
    <property type="entry name" value="MADF"/>
    <property type="match status" value="1"/>
</dbReference>
<evidence type="ECO:0000313" key="3">
    <source>
        <dbReference type="Proteomes" id="UP000515160"/>
    </source>
</evidence>
<evidence type="ECO:0000256" key="1">
    <source>
        <dbReference type="SAM" id="MobiDB-lite"/>
    </source>
</evidence>
<organism evidence="3 4">
    <name type="scientific">Drosophila albomicans</name>
    <name type="common">Fruit fly</name>
    <dbReference type="NCBI Taxonomy" id="7291"/>
    <lineage>
        <taxon>Eukaryota</taxon>
        <taxon>Metazoa</taxon>
        <taxon>Ecdysozoa</taxon>
        <taxon>Arthropoda</taxon>
        <taxon>Hexapoda</taxon>
        <taxon>Insecta</taxon>
        <taxon>Pterygota</taxon>
        <taxon>Neoptera</taxon>
        <taxon>Endopterygota</taxon>
        <taxon>Diptera</taxon>
        <taxon>Brachycera</taxon>
        <taxon>Muscomorpha</taxon>
        <taxon>Ephydroidea</taxon>
        <taxon>Drosophilidae</taxon>
        <taxon>Drosophila</taxon>
    </lineage>
</organism>
<protein>
    <submittedName>
        <fullName evidence="4">Uncharacterized protein LOC117569542</fullName>
    </submittedName>
</protein>
<feature type="compositionally biased region" description="Basic and acidic residues" evidence="1">
    <location>
        <begin position="1"/>
        <end position="10"/>
    </location>
</feature>
<feature type="region of interest" description="Disordered" evidence="1">
    <location>
        <begin position="226"/>
        <end position="261"/>
    </location>
</feature>
<dbReference type="Proteomes" id="UP000515160">
    <property type="component" value="Chromosome X"/>
</dbReference>
<dbReference type="InterPro" id="IPR006578">
    <property type="entry name" value="MADF-dom"/>
</dbReference>
<reference evidence="4" key="1">
    <citation type="submission" date="2025-08" db="UniProtKB">
        <authorList>
            <consortium name="RefSeq"/>
        </authorList>
    </citation>
    <scope>IDENTIFICATION</scope>
    <source>
        <strain evidence="4">15112-1751.03</strain>
        <tissue evidence="4">Whole Adult</tissue>
    </source>
</reference>